<proteinExistence type="predicted"/>
<dbReference type="Proteomes" id="UP001235547">
    <property type="component" value="Chromosome 1"/>
</dbReference>
<feature type="compositionally biased region" description="Polar residues" evidence="1">
    <location>
        <begin position="1020"/>
        <end position="1030"/>
    </location>
</feature>
<accession>A0ABY8CY78</accession>
<feature type="region of interest" description="Disordered" evidence="1">
    <location>
        <begin position="441"/>
        <end position="473"/>
    </location>
</feature>
<dbReference type="EMBL" id="CP120371">
    <property type="protein sequence ID" value="WEX83544.1"/>
    <property type="molecule type" value="Genomic_DNA"/>
</dbReference>
<dbReference type="Pfam" id="PF06791">
    <property type="entry name" value="TMP_2"/>
    <property type="match status" value="1"/>
</dbReference>
<gene>
    <name evidence="3" type="ORF">PYH38_002328</name>
</gene>
<name>A0ABY8CY78_9HYPH</name>
<evidence type="ECO:0000259" key="2">
    <source>
        <dbReference type="Pfam" id="PF06791"/>
    </source>
</evidence>
<evidence type="ECO:0000313" key="4">
    <source>
        <dbReference type="Proteomes" id="UP001235547"/>
    </source>
</evidence>
<dbReference type="RefSeq" id="WP_280734371.1">
    <property type="nucleotide sequence ID" value="NZ_CP120368.1"/>
</dbReference>
<feature type="domain" description="Bacteriophage tail tape measure N-terminal" evidence="2">
    <location>
        <begin position="159"/>
        <end position="242"/>
    </location>
</feature>
<evidence type="ECO:0000313" key="3">
    <source>
        <dbReference type="EMBL" id="WEX83544.1"/>
    </source>
</evidence>
<dbReference type="InterPro" id="IPR009628">
    <property type="entry name" value="Phage_tape_measure_N"/>
</dbReference>
<organism evidence="3 4">
    <name type="scientific">Sinorhizobium numidicum</name>
    <dbReference type="NCBI Taxonomy" id="680248"/>
    <lineage>
        <taxon>Bacteria</taxon>
        <taxon>Pseudomonadati</taxon>
        <taxon>Pseudomonadota</taxon>
        <taxon>Alphaproteobacteria</taxon>
        <taxon>Hyphomicrobiales</taxon>
        <taxon>Rhizobiaceae</taxon>
        <taxon>Sinorhizobium/Ensifer group</taxon>
        <taxon>Sinorhizobium</taxon>
    </lineage>
</organism>
<sequence length="1030" mass="108050">MVEKTDDLVISISTDLATVKRSLKRLEADISSTTGKVEKQFNDLGRGIDNSMSSALQKRIDGMVGIGTRGAKEWSGALVDQGKELERLRARYSPLFATINNYKSAVADIKRAHALGAISANEMTSAIQRERQAALASTAAIKGRNAALAASPSRAISRAGNNGFETANIAAQFQDIAVTSAMGMNPLQIALQQGTQLSSVLSTMGNGRQVITGLAAAFTSLISPVSLVTIGLVAGGAAAIQYFSAMDWGGVKSEETLKREAELVQAVVAKWGDALPALKAYNDERQRLADNKDRQAAAEIAADEQWTELRKQLGDVDTQIGDIVIRLSQLGQDTDRITSLQSAFNELTAGIDNGNATAEMAEKVQRELAAVIGDYATPELEKYLKVFEALIPAISRASAEAGKYRQEAAQAASASRGFRINSPEQDAYFDYLDEQRRKANENPTVINPDGRRVAVPIPGTKPIQLGDEPEDTKKEETAAQRAANAYRDLIKSADDRIAQLQLETELTGQYGIQTDAARFRLELLQQAEDKGRSLSAVQRAEIEKKVELYSKFSQALAQAKLQQDLLDDSVFAGMSKQEQAVKLRLRSYGLDEDLGGNNAAMIRNRFQQEELSDLTKSFLSEFSSGILTGGKSIGEAFADAVKNAAAAAMQKSLYSLFEQIGNALASALLGGGGKTGGVAAVASSAASTFAAPVGAVTRSALPAIGGSVDKAMGLLGANERTNGSSINSFLKQGGVDINAAQTAWCAAFVNSSLEQIGVKGSGSLVANSFQNWGTKIDPSQVMRGDVLLQSRGLGAGQTGGHVGFATGASRVANGGLQLEMLSGNSGNSVSKTWVNAVELQARRATEASAALAKVGGSAQQATQGLGQFGSVLANSGGGGGLSWLSMLAGSPFAGSAQLAASGGIGLFDKGGYTGTGGKYTPAGIVHKGEYVFDATAVSRIGVPTLERLRGYANGGLVAAPRAPRLNGRGLAANNNAQPGILQVQISGASGDEHIRTLVKQGVGEGLSQYNENQRRGGFGTMQSRYTSQKG</sequence>
<reference evidence="3 4" key="1">
    <citation type="submission" date="2023-03" db="EMBL/GenBank/DDBJ databases">
        <authorList>
            <person name="Kaur S."/>
            <person name="Espinosa-Saiz D."/>
            <person name="Velazquez E."/>
            <person name="Menendez E."/>
            <person name="diCenzo G.C."/>
        </authorList>
    </citation>
    <scope>NUCLEOTIDE SEQUENCE [LARGE SCALE GENOMIC DNA]</scope>
    <source>
        <strain evidence="3 4">LMG 27395</strain>
    </source>
</reference>
<keyword evidence="4" id="KW-1185">Reference proteome</keyword>
<protein>
    <submittedName>
        <fullName evidence="3">Phage tail length tape measure family protein</fullName>
    </submittedName>
</protein>
<evidence type="ECO:0000256" key="1">
    <source>
        <dbReference type="SAM" id="MobiDB-lite"/>
    </source>
</evidence>
<feature type="region of interest" description="Disordered" evidence="1">
    <location>
        <begin position="1008"/>
        <end position="1030"/>
    </location>
</feature>